<proteinExistence type="predicted"/>
<comment type="caution">
    <text evidence="1">The sequence shown here is derived from an EMBL/GenBank/DDBJ whole genome shotgun (WGS) entry which is preliminary data.</text>
</comment>
<keyword evidence="2" id="KW-1185">Reference proteome</keyword>
<dbReference type="Proteomes" id="UP001054945">
    <property type="component" value="Unassembled WGS sequence"/>
</dbReference>
<protein>
    <submittedName>
        <fullName evidence="1">NFX1-type zinc finger-containing protein 1</fullName>
    </submittedName>
</protein>
<organism evidence="1 2">
    <name type="scientific">Caerostris extrusa</name>
    <name type="common">Bark spider</name>
    <name type="synonym">Caerostris bankana</name>
    <dbReference type="NCBI Taxonomy" id="172846"/>
    <lineage>
        <taxon>Eukaryota</taxon>
        <taxon>Metazoa</taxon>
        <taxon>Ecdysozoa</taxon>
        <taxon>Arthropoda</taxon>
        <taxon>Chelicerata</taxon>
        <taxon>Arachnida</taxon>
        <taxon>Araneae</taxon>
        <taxon>Araneomorphae</taxon>
        <taxon>Entelegynae</taxon>
        <taxon>Araneoidea</taxon>
        <taxon>Araneidae</taxon>
        <taxon>Caerostris</taxon>
    </lineage>
</organism>
<sequence>MMTSFVFCKSSCGILLNCGHTCKGCCYVCSDANIHALCTEKCDRFLNCGHKCSGYCGSPCPPCKEKCSLVCSHRTLCINLCYRPCVHCEENCSRGCEHVGKCDKKCFETCSVDICKQTCREILPCGHRCIGFCGDPCPYLCRVCNRDDLTSNDPDNDFFVELDDCNHVIEIGEFEEHLENCIDCFIWPNCPVCNKPIRKSSRYKNILLKAKMSVLNSCDNSDEIDEVSIFLIHCFLKIR</sequence>
<evidence type="ECO:0000313" key="2">
    <source>
        <dbReference type="Proteomes" id="UP001054945"/>
    </source>
</evidence>
<accession>A0AAV4P742</accession>
<evidence type="ECO:0000313" key="1">
    <source>
        <dbReference type="EMBL" id="GIX90972.1"/>
    </source>
</evidence>
<reference evidence="1 2" key="1">
    <citation type="submission" date="2021-06" db="EMBL/GenBank/DDBJ databases">
        <title>Caerostris extrusa draft genome.</title>
        <authorList>
            <person name="Kono N."/>
            <person name="Arakawa K."/>
        </authorList>
    </citation>
    <scope>NUCLEOTIDE SEQUENCE [LARGE SCALE GENOMIC DNA]</scope>
</reference>
<name>A0AAV4P742_CAEEX</name>
<dbReference type="AlphaFoldDB" id="A0AAV4P742"/>
<dbReference type="EMBL" id="BPLR01003979">
    <property type="protein sequence ID" value="GIX90972.1"/>
    <property type="molecule type" value="Genomic_DNA"/>
</dbReference>
<gene>
    <name evidence="1" type="primary">Znfx1_2</name>
    <name evidence="1" type="ORF">CEXT_379801</name>
</gene>